<dbReference type="Pfam" id="PF06429">
    <property type="entry name" value="Flg_bbr_C"/>
    <property type="match status" value="1"/>
</dbReference>
<evidence type="ECO:0000256" key="7">
    <source>
        <dbReference type="SAM" id="Coils"/>
    </source>
</evidence>
<evidence type="ECO:0000256" key="3">
    <source>
        <dbReference type="ARBA" id="ARBA00009677"/>
    </source>
</evidence>
<dbReference type="PRINTS" id="PR01005">
    <property type="entry name" value="FLGHOOKAP1"/>
</dbReference>
<dbReference type="AlphaFoldDB" id="A0A060PNS0"/>
<dbReference type="GO" id="GO:0009424">
    <property type="term" value="C:bacterial-type flagellum hook"/>
    <property type="evidence" value="ECO:0007669"/>
    <property type="project" value="InterPro"/>
</dbReference>
<keyword evidence="10" id="KW-0282">Flagellum</keyword>
<reference evidence="10 11" key="1">
    <citation type="submission" date="2013-11" db="EMBL/GenBank/DDBJ databases">
        <title>Estimation of Helicobacter pylori bacteriophage ecology using H. pylori isolates.</title>
        <authorList>
            <person name="Uchiyama J."/>
            <person name="Takemura-Uchiyama I."/>
            <person name="Ujihara T."/>
            <person name="Matsuzaki S."/>
        </authorList>
    </citation>
    <scope>NUCLEOTIDE SEQUENCE [LARGE SCALE GENOMIC DNA]</scope>
    <source>
        <strain evidence="10 11">NY40</strain>
    </source>
</reference>
<evidence type="ECO:0000313" key="10">
    <source>
        <dbReference type="EMBL" id="BAO97124.1"/>
    </source>
</evidence>
<evidence type="ECO:0000259" key="8">
    <source>
        <dbReference type="Pfam" id="PF06429"/>
    </source>
</evidence>
<proteinExistence type="inferred from homology"/>
<dbReference type="GO" id="GO:0005576">
    <property type="term" value="C:extracellular region"/>
    <property type="evidence" value="ECO:0007669"/>
    <property type="project" value="UniProtKB-SubCell"/>
</dbReference>
<dbReference type="EMBL" id="AP014523">
    <property type="protein sequence ID" value="BAO97124.1"/>
    <property type="molecule type" value="Genomic_DNA"/>
</dbReference>
<evidence type="ECO:0000256" key="2">
    <source>
        <dbReference type="ARBA" id="ARBA00004613"/>
    </source>
</evidence>
<dbReference type="Proteomes" id="UP000031662">
    <property type="component" value="Chromosome"/>
</dbReference>
<evidence type="ECO:0000259" key="9">
    <source>
        <dbReference type="Pfam" id="PF22638"/>
    </source>
</evidence>
<keyword evidence="10" id="KW-0966">Cell projection</keyword>
<keyword evidence="7" id="KW-0175">Coiled coil</keyword>
<dbReference type="NCBIfam" id="TIGR02492">
    <property type="entry name" value="flgK_ends"/>
    <property type="match status" value="1"/>
</dbReference>
<organism evidence="10 11">
    <name type="scientific">Helicobacter pylori NY40</name>
    <dbReference type="NCBI Taxonomy" id="1426844"/>
    <lineage>
        <taxon>Bacteria</taxon>
        <taxon>Pseudomonadati</taxon>
        <taxon>Campylobacterota</taxon>
        <taxon>Epsilonproteobacteria</taxon>
        <taxon>Campylobacterales</taxon>
        <taxon>Helicobacteraceae</taxon>
        <taxon>Helicobacter</taxon>
    </lineage>
</organism>
<dbReference type="RefSeq" id="WP_041049616.1">
    <property type="nucleotide sequence ID" value="NZ_AP014523.1"/>
</dbReference>
<dbReference type="GO" id="GO:0044780">
    <property type="term" value="P:bacterial-type flagellum assembly"/>
    <property type="evidence" value="ECO:0007669"/>
    <property type="project" value="InterPro"/>
</dbReference>
<evidence type="ECO:0000256" key="1">
    <source>
        <dbReference type="ARBA" id="ARBA00004365"/>
    </source>
</evidence>
<protein>
    <recommendedName>
        <fullName evidence="4">Flagellar hook-associated protein 1</fullName>
    </recommendedName>
</protein>
<keyword evidence="5" id="KW-0964">Secreted</keyword>
<feature type="domain" description="Flagellar basal-body/hook protein C-terminal" evidence="8">
    <location>
        <begin position="563"/>
        <end position="603"/>
    </location>
</feature>
<keyword evidence="10" id="KW-0969">Cilium</keyword>
<dbReference type="HOGENOM" id="CLU_012762_1_3_7"/>
<dbReference type="InterPro" id="IPR010930">
    <property type="entry name" value="Flg_bb/hook_C_dom"/>
</dbReference>
<evidence type="ECO:0000313" key="11">
    <source>
        <dbReference type="Proteomes" id="UP000031662"/>
    </source>
</evidence>
<feature type="domain" description="Flagellar hook-associated protein FlgK helical" evidence="9">
    <location>
        <begin position="101"/>
        <end position="340"/>
    </location>
</feature>
<gene>
    <name evidence="10" type="ORF">NY40_0092</name>
</gene>
<dbReference type="PANTHER" id="PTHR30033:SF1">
    <property type="entry name" value="FLAGELLAR HOOK-ASSOCIATED PROTEIN 1"/>
    <property type="match status" value="1"/>
</dbReference>
<dbReference type="InterPro" id="IPR053927">
    <property type="entry name" value="FlgK_helical"/>
</dbReference>
<accession>A0A060PNS0</accession>
<evidence type="ECO:0000256" key="5">
    <source>
        <dbReference type="ARBA" id="ARBA00022525"/>
    </source>
</evidence>
<dbReference type="Pfam" id="PF22638">
    <property type="entry name" value="FlgK_D1"/>
    <property type="match status" value="1"/>
</dbReference>
<evidence type="ECO:0000256" key="6">
    <source>
        <dbReference type="ARBA" id="ARBA00023143"/>
    </source>
</evidence>
<dbReference type="SUPFAM" id="SSF64518">
    <property type="entry name" value="Phase 1 flagellin"/>
    <property type="match status" value="1"/>
</dbReference>
<comment type="subcellular location">
    <subcellularLocation>
        <location evidence="1">Bacterial flagellum</location>
    </subcellularLocation>
    <subcellularLocation>
        <location evidence="2">Secreted</location>
    </subcellularLocation>
</comment>
<dbReference type="PANTHER" id="PTHR30033">
    <property type="entry name" value="FLAGELLAR HOOK-ASSOCIATED PROTEIN 1"/>
    <property type="match status" value="1"/>
</dbReference>
<evidence type="ECO:0000256" key="4">
    <source>
        <dbReference type="ARBA" id="ARBA00016244"/>
    </source>
</evidence>
<dbReference type="GO" id="GO:0005198">
    <property type="term" value="F:structural molecule activity"/>
    <property type="evidence" value="ECO:0007669"/>
    <property type="project" value="InterPro"/>
</dbReference>
<sequence>MGGILSSLNTSYTGLQAHQSMVDVTGNNISNASDEFYSRQRVIAKPQAAYMYGTKNVNMGVDVEAIERVHDEFVFSRYTKANYENTYYDTEFSHLKEASAYFPDIDEASLFTDLQDYFNSWKELSKNAKDSAQKQALAQKTEALTHNIQDTRERLTTLQHKASEELKSVIKEVNSLGSQIAQINKRIKEVENNKSLKHANELRDKRDELEFHLRELLGGNVFKSSIKTNSLTDKDSADFDESYNLNIGHGFNIIDGSIFHPLVVKESQNKGGLNQVYFQSDDFKVINITDKLNQGKVGALLDVYNDGSNGTSKGKLQDYIDLLDSFARGLIESTNAIYAQSASHHIEGEPVEFNSDEAFKDTNYNIKNGSFDLIAYNTDGKEIARKTIAITPITTMNDIIQAINANTDDNQDNNTENDFDDYFTASFNNETKKFVIQPKNASQGLFVSMKDNGTNFMGALKLNPFFQGDDASNISLNKAYKKEPTTIRPWLAPINGNFDVANMMQQLQYDSVDFYNDKFDIKPMKISEFYQFLTGKINTDAEKSGRILDTKKSMLETIKKEQLSISQVSVDEEMLNLIKFQSGYAANAKVITAIDRMIDTLLGIKQ</sequence>
<comment type="similarity">
    <text evidence="3">Belongs to the flagella basal body rod proteins family.</text>
</comment>
<name>A0A060PNS0_HELPX</name>
<keyword evidence="6" id="KW-0975">Bacterial flagellum</keyword>
<feature type="coiled-coil region" evidence="7">
    <location>
        <begin position="134"/>
        <end position="193"/>
    </location>
</feature>
<dbReference type="InterPro" id="IPR002371">
    <property type="entry name" value="FlgK"/>
</dbReference>